<evidence type="ECO:0000313" key="3">
    <source>
        <dbReference type="Proteomes" id="UP000257109"/>
    </source>
</evidence>
<sequence>MIQLQGKRQRSLERKEIRLDFEVVMLMVTTSTKSSNDTSWYLDFGCSIHMTGKREWFISLEDSSKRKVRFVDDCSLNEEGIRRVSFRVKDERETGMKTNL</sequence>
<organism evidence="2 3">
    <name type="scientific">Mucuna pruriens</name>
    <name type="common">Velvet bean</name>
    <name type="synonym">Dolichos pruriens</name>
    <dbReference type="NCBI Taxonomy" id="157652"/>
    <lineage>
        <taxon>Eukaryota</taxon>
        <taxon>Viridiplantae</taxon>
        <taxon>Streptophyta</taxon>
        <taxon>Embryophyta</taxon>
        <taxon>Tracheophyta</taxon>
        <taxon>Spermatophyta</taxon>
        <taxon>Magnoliopsida</taxon>
        <taxon>eudicotyledons</taxon>
        <taxon>Gunneridae</taxon>
        <taxon>Pentapetalae</taxon>
        <taxon>rosids</taxon>
        <taxon>fabids</taxon>
        <taxon>Fabales</taxon>
        <taxon>Fabaceae</taxon>
        <taxon>Papilionoideae</taxon>
        <taxon>50 kb inversion clade</taxon>
        <taxon>NPAAA clade</taxon>
        <taxon>indigoferoid/millettioid clade</taxon>
        <taxon>Phaseoleae</taxon>
        <taxon>Mucuna</taxon>
    </lineage>
</organism>
<dbReference type="InterPro" id="IPR054722">
    <property type="entry name" value="PolX-like_BBD"/>
</dbReference>
<accession>A0A371EQ85</accession>
<gene>
    <name evidence="2" type="ORF">CR513_52857</name>
</gene>
<comment type="caution">
    <text evidence="2">The sequence shown here is derived from an EMBL/GenBank/DDBJ whole genome shotgun (WGS) entry which is preliminary data.</text>
</comment>
<reference evidence="2" key="1">
    <citation type="submission" date="2018-05" db="EMBL/GenBank/DDBJ databases">
        <title>Draft genome of Mucuna pruriens seed.</title>
        <authorList>
            <person name="Nnadi N.E."/>
            <person name="Vos R."/>
            <person name="Hasami M.H."/>
            <person name="Devisetty U.K."/>
            <person name="Aguiy J.C."/>
        </authorList>
    </citation>
    <scope>NUCLEOTIDE SEQUENCE [LARGE SCALE GENOMIC DNA]</scope>
    <source>
        <strain evidence="2">JCA_2017</strain>
    </source>
</reference>
<evidence type="ECO:0000259" key="1">
    <source>
        <dbReference type="Pfam" id="PF22936"/>
    </source>
</evidence>
<proteinExistence type="predicted"/>
<dbReference type="OrthoDB" id="2015125at2759"/>
<dbReference type="Pfam" id="PF22936">
    <property type="entry name" value="Pol_BBD"/>
    <property type="match status" value="1"/>
</dbReference>
<name>A0A371EQ85_MUCPR</name>
<keyword evidence="3" id="KW-1185">Reference proteome</keyword>
<dbReference type="Proteomes" id="UP000257109">
    <property type="component" value="Unassembled WGS sequence"/>
</dbReference>
<protein>
    <recommendedName>
        <fullName evidence="1">Retrovirus-related Pol polyprotein from transposon TNT 1-94-like beta-barrel domain-containing protein</fullName>
    </recommendedName>
</protein>
<feature type="non-terminal residue" evidence="2">
    <location>
        <position position="1"/>
    </location>
</feature>
<evidence type="ECO:0000313" key="2">
    <source>
        <dbReference type="EMBL" id="RDX68182.1"/>
    </source>
</evidence>
<feature type="domain" description="Retrovirus-related Pol polyprotein from transposon TNT 1-94-like beta-barrel" evidence="1">
    <location>
        <begin position="40"/>
        <end position="93"/>
    </location>
</feature>
<dbReference type="AlphaFoldDB" id="A0A371EQ85"/>
<dbReference type="EMBL" id="QJKJ01012651">
    <property type="protein sequence ID" value="RDX68182.1"/>
    <property type="molecule type" value="Genomic_DNA"/>
</dbReference>